<dbReference type="STRING" id="582680.RS86_03706"/>
<reference evidence="1 2" key="1">
    <citation type="submission" date="2015-02" db="EMBL/GenBank/DDBJ databases">
        <title>Draft genome sequences of ten Microbacterium spp. with emphasis on heavy metal contaminated environments.</title>
        <authorList>
            <person name="Corretto E."/>
        </authorList>
    </citation>
    <scope>NUCLEOTIDE SEQUENCE [LARGE SCALE GENOMIC DNA]</scope>
    <source>
        <strain evidence="1 2">ARN176</strain>
    </source>
</reference>
<protein>
    <submittedName>
        <fullName evidence="1">Uncharacterized protein</fullName>
    </submittedName>
</protein>
<evidence type="ECO:0000313" key="1">
    <source>
        <dbReference type="EMBL" id="KJL30764.1"/>
    </source>
</evidence>
<dbReference type="AlphaFoldDB" id="A0A0F0LDL1"/>
<dbReference type="EMBL" id="JYIX01000040">
    <property type="protein sequence ID" value="KJL30764.1"/>
    <property type="molecule type" value="Genomic_DNA"/>
</dbReference>
<name>A0A0F0LDL1_9MICO</name>
<keyword evidence="2" id="KW-1185">Reference proteome</keyword>
<evidence type="ECO:0000313" key="2">
    <source>
        <dbReference type="Proteomes" id="UP000033740"/>
    </source>
</evidence>
<proteinExistence type="predicted"/>
<comment type="caution">
    <text evidence="1">The sequence shown here is derived from an EMBL/GenBank/DDBJ whole genome shotgun (WGS) entry which is preliminary data.</text>
</comment>
<accession>A0A0F0LDL1</accession>
<sequence length="107" mass="11369">MRGAGFVVGGGLYAGDMLIGLMRPVESKTHTVQAEELDEIQDLLAAETPEGWQIASAPVAMAKKDTILTAEGTIVRRDGVQEIEADDMAALEAKVPDGYQLLSVRVA</sequence>
<dbReference type="PATRIC" id="fig|582680.6.peg.3792"/>
<dbReference type="Proteomes" id="UP000033740">
    <property type="component" value="Unassembled WGS sequence"/>
</dbReference>
<organism evidence="1 2">
    <name type="scientific">Microbacterium azadirachtae</name>
    <dbReference type="NCBI Taxonomy" id="582680"/>
    <lineage>
        <taxon>Bacteria</taxon>
        <taxon>Bacillati</taxon>
        <taxon>Actinomycetota</taxon>
        <taxon>Actinomycetes</taxon>
        <taxon>Micrococcales</taxon>
        <taxon>Microbacteriaceae</taxon>
        <taxon>Microbacterium</taxon>
    </lineage>
</organism>
<gene>
    <name evidence="1" type="ORF">RS86_03706</name>
</gene>